<sequence>MSKRKLQALNYPLASAFDLADESKVRNLVVWLEDQKIRQYKVDERDDLRNTQSATWASAYDKYLQDVNCPLETKKAPEVIDWLLGLAIRLEYSDAADKYSKASSENIKLEQSEAPKMITANPLDHIDFGSPEFIEGVNTIANILEISKHPNHLLTLEAIVKLVRTRMTKQAVENPDTVVAKGTPFPFQEKDLGFDKGDYVTNQACKILRLLYIHDLRDLQTKINECIVSVQTVTANPKTDTRLGKDISRLHCNYGKSLTA</sequence>
<evidence type="ECO:0000313" key="2">
    <source>
        <dbReference type="Proteomes" id="UP000708208"/>
    </source>
</evidence>
<comment type="caution">
    <text evidence="1">The sequence shown here is derived from an EMBL/GenBank/DDBJ whole genome shotgun (WGS) entry which is preliminary data.</text>
</comment>
<dbReference type="Proteomes" id="UP000708208">
    <property type="component" value="Unassembled WGS sequence"/>
</dbReference>
<dbReference type="PANTHER" id="PTHR15924">
    <property type="entry name" value="CLE"/>
    <property type="match status" value="1"/>
</dbReference>
<keyword evidence="2" id="KW-1185">Reference proteome</keyword>
<evidence type="ECO:0008006" key="3">
    <source>
        <dbReference type="Google" id="ProtNLM"/>
    </source>
</evidence>
<dbReference type="AlphaFoldDB" id="A0A8J2LMP3"/>
<name>A0A8J2LMP3_9HEXA</name>
<reference evidence="1" key="1">
    <citation type="submission" date="2021-06" db="EMBL/GenBank/DDBJ databases">
        <authorList>
            <person name="Hodson N. C."/>
            <person name="Mongue J. A."/>
            <person name="Jaron S. K."/>
        </authorList>
    </citation>
    <scope>NUCLEOTIDE SEQUENCE</scope>
</reference>
<gene>
    <name evidence="1" type="ORF">AFUS01_LOCUS45353</name>
</gene>
<proteinExistence type="predicted"/>
<dbReference type="Pfam" id="PF10036">
    <property type="entry name" value="RLL"/>
    <property type="match status" value="1"/>
</dbReference>
<organism evidence="1 2">
    <name type="scientific">Allacma fusca</name>
    <dbReference type="NCBI Taxonomy" id="39272"/>
    <lineage>
        <taxon>Eukaryota</taxon>
        <taxon>Metazoa</taxon>
        <taxon>Ecdysozoa</taxon>
        <taxon>Arthropoda</taxon>
        <taxon>Hexapoda</taxon>
        <taxon>Collembola</taxon>
        <taxon>Symphypleona</taxon>
        <taxon>Sminthuridae</taxon>
        <taxon>Allacma</taxon>
    </lineage>
</organism>
<dbReference type="EMBL" id="CAJVCH010570865">
    <property type="protein sequence ID" value="CAG7836065.1"/>
    <property type="molecule type" value="Genomic_DNA"/>
</dbReference>
<evidence type="ECO:0000313" key="1">
    <source>
        <dbReference type="EMBL" id="CAG7836065.1"/>
    </source>
</evidence>
<dbReference type="InterPro" id="IPR019265">
    <property type="entry name" value="RTRAF"/>
</dbReference>
<dbReference type="OrthoDB" id="514167at2759"/>
<protein>
    <recommendedName>
        <fullName evidence="3">RNA transcription, translation and transport factor protein</fullName>
    </recommendedName>
</protein>
<accession>A0A8J2LMP3</accession>